<protein>
    <recommendedName>
        <fullName evidence="3">DNA topoisomerase</fullName>
        <ecNumber evidence="3">5.6.2.1</ecNumber>
    </recommendedName>
    <alternativeName>
        <fullName evidence="10">Omega-protein</fullName>
    </alternativeName>
    <alternativeName>
        <fullName evidence="9">Relaxing enzyme</fullName>
    </alternativeName>
    <alternativeName>
        <fullName evidence="7">Swivelase</fullName>
    </alternativeName>
    <alternativeName>
        <fullName evidence="8">Untwisting enzyme</fullName>
    </alternativeName>
</protein>
<keyword evidence="5" id="KW-0238">DNA-binding</keyword>
<dbReference type="InterPro" id="IPR013825">
    <property type="entry name" value="Topo_IA_cen_sub2"/>
</dbReference>
<evidence type="ECO:0000256" key="10">
    <source>
        <dbReference type="ARBA" id="ARBA00032877"/>
    </source>
</evidence>
<feature type="domain" description="Topo IA-type catalytic" evidence="13">
    <location>
        <begin position="146"/>
        <end position="607"/>
    </location>
</feature>
<dbReference type="InterPro" id="IPR013824">
    <property type="entry name" value="Topo_IA_cen_sub1"/>
</dbReference>
<sequence length="832" mass="90867">MASIVIAEKPSQAQTYRTNIGNRYGEILSARGHLFELMPPDKLRPERWKEWSIGLLREGDEFYPSIFRDADAEKRYREIRERAKKADTIYIATDPDREGEGIGGDIIQQLKRDINWDGRLLRVLPLGEDKKSIEEAFAKAQPAENLRLLYQSYKARSNADHIYNLSLTRSASEALTPKGVRMVVSIGRVLTPAFGIVCRRELAIRNHVPRDYFHPWVQVQGAAGQTKLTHNPGEKGRMFDAAEAQKIADLAKDYKGPITVRKDRGKQQKPPVLFSLSKLQVEASRRFKWPVEKTTDVMQALYETHKVATYPRSMEVSLPEAEIENAPAMFKGILGLPFMAPVSYAQAGPVIRREKGAFSDKDLKGAAHSAIVPNVNTIKDWPAIWQRMNSDEQTLFELIARRYLAAVSPNRVYDATKLSIVLGGKDFSTSGTVEVSPGWHEAMGRAAKEAAGDEEAAEDDAGALPPFNDQDPVQSTGTGLQKLTTKPPPRLTDASILIEMIEAWRQVEDPQLRAILKETEGIGTEATRKDVVVNMKDRGFISLGKGSVVTVTEGGMALYNTLLKYAPKLLDVGMTAELEHMLNSIKSGEAKAAETVNKICQLAQDAIDGLIRAQQDGVILQGLTVKKGGGKPTPAMVMAAKSKAKREGKKSPPSGVLTDFDKCRAYLGELKPRGEGETGPRPASAAQMNFATKIAAEKGLALPDGIEKDSRKVSEWIEQNKGGSGAGAGAASSGPRPASAAQMNFANKIAAEKGLKLPDGIEKDSRKVSEWIEKNKSAGPAANGAAKTYTDGAPSSKSIGFAESIAARKGLEIPDYARKDRVALSKWIDTNK</sequence>
<feature type="compositionally biased region" description="Polar residues" evidence="11">
    <location>
        <begin position="471"/>
        <end position="484"/>
    </location>
</feature>
<dbReference type="SMART" id="SM00437">
    <property type="entry name" value="TOP1Ac"/>
    <property type="match status" value="1"/>
</dbReference>
<proteinExistence type="inferred from homology"/>
<feature type="region of interest" description="Disordered" evidence="11">
    <location>
        <begin position="773"/>
        <end position="794"/>
    </location>
</feature>
<dbReference type="InterPro" id="IPR000380">
    <property type="entry name" value="Topo_IA"/>
</dbReference>
<evidence type="ECO:0000259" key="12">
    <source>
        <dbReference type="PROSITE" id="PS50880"/>
    </source>
</evidence>
<evidence type="ECO:0000313" key="15">
    <source>
        <dbReference type="Proteomes" id="UP001198571"/>
    </source>
</evidence>
<evidence type="ECO:0000313" key="14">
    <source>
        <dbReference type="EMBL" id="MCB5411701.1"/>
    </source>
</evidence>
<dbReference type="PANTHER" id="PTHR11390:SF21">
    <property type="entry name" value="DNA TOPOISOMERASE 3-ALPHA"/>
    <property type="match status" value="1"/>
</dbReference>
<evidence type="ECO:0000259" key="13">
    <source>
        <dbReference type="PROSITE" id="PS52039"/>
    </source>
</evidence>
<feature type="region of interest" description="Disordered" evidence="11">
    <location>
        <begin position="448"/>
        <end position="488"/>
    </location>
</feature>
<feature type="compositionally biased region" description="Acidic residues" evidence="11">
    <location>
        <begin position="452"/>
        <end position="461"/>
    </location>
</feature>
<dbReference type="PROSITE" id="PS50880">
    <property type="entry name" value="TOPRIM"/>
    <property type="match status" value="1"/>
</dbReference>
<dbReference type="InterPro" id="IPR023405">
    <property type="entry name" value="Topo_IA_core_domain"/>
</dbReference>
<dbReference type="Gene3D" id="3.40.50.140">
    <property type="match status" value="1"/>
</dbReference>
<keyword evidence="15" id="KW-1185">Reference proteome</keyword>
<dbReference type="PANTHER" id="PTHR11390">
    <property type="entry name" value="PROKARYOTIC DNA TOPOISOMERASE"/>
    <property type="match status" value="1"/>
</dbReference>
<dbReference type="InterPro" id="IPR013497">
    <property type="entry name" value="Topo_IA_cen"/>
</dbReference>
<dbReference type="EMBL" id="JACDXX010000019">
    <property type="protein sequence ID" value="MCB5411701.1"/>
    <property type="molecule type" value="Genomic_DNA"/>
</dbReference>
<dbReference type="InterPro" id="IPR006171">
    <property type="entry name" value="TOPRIM_dom"/>
</dbReference>
<dbReference type="Gene3D" id="1.10.460.10">
    <property type="entry name" value="Topoisomerase I, domain 2"/>
    <property type="match status" value="1"/>
</dbReference>
<evidence type="ECO:0000256" key="1">
    <source>
        <dbReference type="ARBA" id="ARBA00000213"/>
    </source>
</evidence>
<gene>
    <name evidence="14" type="ORF">H0485_17045</name>
</gene>
<dbReference type="Pfam" id="PF01131">
    <property type="entry name" value="Topoisom_bac"/>
    <property type="match status" value="1"/>
</dbReference>
<evidence type="ECO:0000256" key="6">
    <source>
        <dbReference type="ARBA" id="ARBA00023235"/>
    </source>
</evidence>
<dbReference type="EC" id="5.6.2.1" evidence="3"/>
<evidence type="ECO:0000256" key="2">
    <source>
        <dbReference type="ARBA" id="ARBA00009446"/>
    </source>
</evidence>
<feature type="compositionally biased region" description="Low complexity" evidence="11">
    <location>
        <begin position="729"/>
        <end position="740"/>
    </location>
</feature>
<dbReference type="Proteomes" id="UP001198571">
    <property type="component" value="Unassembled WGS sequence"/>
</dbReference>
<dbReference type="Gene3D" id="1.10.290.10">
    <property type="entry name" value="Topoisomerase I, domain 4"/>
    <property type="match status" value="1"/>
</dbReference>
<dbReference type="SMART" id="SM00436">
    <property type="entry name" value="TOP1Bc"/>
    <property type="match status" value="1"/>
</dbReference>
<evidence type="ECO:0000256" key="9">
    <source>
        <dbReference type="ARBA" id="ARBA00032235"/>
    </source>
</evidence>
<dbReference type="SMART" id="SM00493">
    <property type="entry name" value="TOPRIM"/>
    <property type="match status" value="1"/>
</dbReference>
<dbReference type="PRINTS" id="PR00417">
    <property type="entry name" value="PRTPISMRASEI"/>
</dbReference>
<evidence type="ECO:0000256" key="3">
    <source>
        <dbReference type="ARBA" id="ARBA00012891"/>
    </source>
</evidence>
<dbReference type="CDD" id="cd01028">
    <property type="entry name" value="TOPRIM_TopoIA"/>
    <property type="match status" value="1"/>
</dbReference>
<keyword evidence="6" id="KW-0413">Isomerase</keyword>
<comment type="similarity">
    <text evidence="2">Belongs to the type IA topoisomerase family.</text>
</comment>
<reference evidence="14 15" key="1">
    <citation type="submission" date="2020-07" db="EMBL/GenBank/DDBJ databases">
        <title>Pseudogemmobacter sp. nov., isolated from poultry manure in Taiwan.</title>
        <authorList>
            <person name="Lin S.-Y."/>
            <person name="Tang Y.-S."/>
            <person name="Young C.-C."/>
        </authorList>
    </citation>
    <scope>NUCLEOTIDE SEQUENCE [LARGE SCALE GENOMIC DNA]</scope>
    <source>
        <strain evidence="14 15">CC-YST710</strain>
    </source>
</reference>
<dbReference type="SUPFAM" id="SSF56712">
    <property type="entry name" value="Prokaryotic type I DNA topoisomerase"/>
    <property type="match status" value="1"/>
</dbReference>
<keyword evidence="4" id="KW-0799">Topoisomerase</keyword>
<dbReference type="Pfam" id="PF01751">
    <property type="entry name" value="Toprim"/>
    <property type="match status" value="1"/>
</dbReference>
<evidence type="ECO:0000256" key="7">
    <source>
        <dbReference type="ARBA" id="ARBA00030003"/>
    </source>
</evidence>
<comment type="catalytic activity">
    <reaction evidence="1">
        <text>ATP-independent breakage of single-stranded DNA, followed by passage and rejoining.</text>
        <dbReference type="EC" id="5.6.2.1"/>
    </reaction>
</comment>
<evidence type="ECO:0000256" key="4">
    <source>
        <dbReference type="ARBA" id="ARBA00023029"/>
    </source>
</evidence>
<name>A0ABS8CQR6_9RHOB</name>
<dbReference type="PROSITE" id="PS52039">
    <property type="entry name" value="TOPO_IA_2"/>
    <property type="match status" value="1"/>
</dbReference>
<dbReference type="Gene3D" id="2.70.20.10">
    <property type="entry name" value="Topoisomerase I, domain 3"/>
    <property type="match status" value="1"/>
</dbReference>
<evidence type="ECO:0000256" key="11">
    <source>
        <dbReference type="SAM" id="MobiDB-lite"/>
    </source>
</evidence>
<dbReference type="InterPro" id="IPR013826">
    <property type="entry name" value="Topo_IA_cen_sub3"/>
</dbReference>
<organism evidence="14 15">
    <name type="scientific">Pseudogemmobacter faecipullorum</name>
    <dbReference type="NCBI Taxonomy" id="2755041"/>
    <lineage>
        <taxon>Bacteria</taxon>
        <taxon>Pseudomonadati</taxon>
        <taxon>Pseudomonadota</taxon>
        <taxon>Alphaproteobacteria</taxon>
        <taxon>Rhodobacterales</taxon>
        <taxon>Paracoccaceae</taxon>
        <taxon>Pseudogemmobacter</taxon>
    </lineage>
</organism>
<evidence type="ECO:0000256" key="8">
    <source>
        <dbReference type="ARBA" id="ARBA00031985"/>
    </source>
</evidence>
<dbReference type="InterPro" id="IPR003601">
    <property type="entry name" value="Topo_IA_2"/>
</dbReference>
<dbReference type="InterPro" id="IPR003602">
    <property type="entry name" value="Topo_IA_DNA-bd_dom"/>
</dbReference>
<feature type="domain" description="Toprim" evidence="12">
    <location>
        <begin position="2"/>
        <end position="136"/>
    </location>
</feature>
<accession>A0ABS8CQR6</accession>
<feature type="region of interest" description="Disordered" evidence="11">
    <location>
        <begin position="719"/>
        <end position="740"/>
    </location>
</feature>
<comment type="caution">
    <text evidence="14">The sequence shown here is derived from an EMBL/GenBank/DDBJ whole genome shotgun (WGS) entry which is preliminary data.</text>
</comment>
<evidence type="ECO:0000256" key="5">
    <source>
        <dbReference type="ARBA" id="ARBA00023125"/>
    </source>
</evidence>
<dbReference type="RefSeq" id="WP_226937152.1">
    <property type="nucleotide sequence ID" value="NZ_JACDXX010000019.1"/>
</dbReference>